<dbReference type="EMBL" id="JAVRQU010000005">
    <property type="protein sequence ID" value="KAK5703281.1"/>
    <property type="molecule type" value="Genomic_DNA"/>
</dbReference>
<evidence type="ECO:0000313" key="2">
    <source>
        <dbReference type="Proteomes" id="UP001310594"/>
    </source>
</evidence>
<dbReference type="AlphaFoldDB" id="A0AAN7WD12"/>
<dbReference type="PANTHER" id="PTHR10039:SF14">
    <property type="entry name" value="NACHT DOMAIN-CONTAINING PROTEIN"/>
    <property type="match status" value="1"/>
</dbReference>
<gene>
    <name evidence="1" type="ORF">LTR97_004230</name>
</gene>
<accession>A0AAN7WD12</accession>
<reference evidence="1" key="1">
    <citation type="submission" date="2023-08" db="EMBL/GenBank/DDBJ databases">
        <title>Black Yeasts Isolated from many extreme environments.</title>
        <authorList>
            <person name="Coleine C."/>
            <person name="Stajich J.E."/>
            <person name="Selbmann L."/>
        </authorList>
    </citation>
    <scope>NUCLEOTIDE SEQUENCE</scope>
    <source>
        <strain evidence="1">CCFEE 5810</strain>
    </source>
</reference>
<evidence type="ECO:0000313" key="1">
    <source>
        <dbReference type="EMBL" id="KAK5703281.1"/>
    </source>
</evidence>
<comment type="caution">
    <text evidence="1">The sequence shown here is derived from an EMBL/GenBank/DDBJ whole genome shotgun (WGS) entry which is preliminary data.</text>
</comment>
<dbReference type="Proteomes" id="UP001310594">
    <property type="component" value="Unassembled WGS sequence"/>
</dbReference>
<proteinExistence type="predicted"/>
<organism evidence="1 2">
    <name type="scientific">Elasticomyces elasticus</name>
    <dbReference type="NCBI Taxonomy" id="574655"/>
    <lineage>
        <taxon>Eukaryota</taxon>
        <taxon>Fungi</taxon>
        <taxon>Dikarya</taxon>
        <taxon>Ascomycota</taxon>
        <taxon>Pezizomycotina</taxon>
        <taxon>Dothideomycetes</taxon>
        <taxon>Dothideomycetidae</taxon>
        <taxon>Mycosphaerellales</taxon>
        <taxon>Teratosphaeriaceae</taxon>
        <taxon>Elasticomyces</taxon>
    </lineage>
</organism>
<sequence length="256" mass="29399">MKKIKGYPQELGKIYAELLERIDRNDVPETLRILEWISLAQRPLFVDDLRFAVCLEDSMVCHSLKDLERSDHWCSSEEAFTACVRDLTQGLVREATIGIEEDSHPSRQLLKFDHESVREFMLDSGLETLYARLSSAIPPPSLADLHISLAGRCLKFVMFDEITHLRKLEQAIAKKLADEDLAAQRYRYRPVPTDPTLVMGENVPPPLTFYAAQHWRDHIYHADEDMEVYTNILKLWSHSSRDTDWITGAATLATTT</sequence>
<dbReference type="PANTHER" id="PTHR10039">
    <property type="entry name" value="AMELOGENIN"/>
    <property type="match status" value="1"/>
</dbReference>
<name>A0AAN7WD12_9PEZI</name>
<protein>
    <submittedName>
        <fullName evidence="1">Uncharacterized protein</fullName>
    </submittedName>
</protein>